<comment type="caution">
    <text evidence="1">The sequence shown here is derived from an EMBL/GenBank/DDBJ whole genome shotgun (WGS) entry which is preliminary data.</text>
</comment>
<name>A0ABS5EJH3_9PROT</name>
<dbReference type="RefSeq" id="WP_211869844.1">
    <property type="nucleotide sequence ID" value="NZ_JAAEDI010000016.1"/>
</dbReference>
<evidence type="ECO:0000313" key="1">
    <source>
        <dbReference type="EMBL" id="MBR0651178.1"/>
    </source>
</evidence>
<accession>A0ABS5EJH3</accession>
<organism evidence="1 2">
    <name type="scientific">Neoroseomonas terrae</name>
    <dbReference type="NCBI Taxonomy" id="424799"/>
    <lineage>
        <taxon>Bacteria</taxon>
        <taxon>Pseudomonadati</taxon>
        <taxon>Pseudomonadota</taxon>
        <taxon>Alphaproteobacteria</taxon>
        <taxon>Acetobacterales</taxon>
        <taxon>Acetobacteraceae</taxon>
        <taxon>Neoroseomonas</taxon>
    </lineage>
</organism>
<dbReference type="EMBL" id="JAAEDI010000016">
    <property type="protein sequence ID" value="MBR0651178.1"/>
    <property type="molecule type" value="Genomic_DNA"/>
</dbReference>
<reference evidence="2" key="1">
    <citation type="journal article" date="2021" name="Syst. Appl. Microbiol.">
        <title>Roseomonas hellenica sp. nov., isolated from roots of wild-growing Alkanna tinctoria.</title>
        <authorList>
            <person name="Rat A."/>
            <person name="Naranjo H.D."/>
            <person name="Lebbe L."/>
            <person name="Cnockaert M."/>
            <person name="Krigas N."/>
            <person name="Grigoriadou K."/>
            <person name="Maloupa E."/>
            <person name="Willems A."/>
        </authorList>
    </citation>
    <scope>NUCLEOTIDE SEQUENCE [LARGE SCALE GENOMIC DNA]</scope>
    <source>
        <strain evidence="2">LMG 31159</strain>
    </source>
</reference>
<keyword evidence="2" id="KW-1185">Reference proteome</keyword>
<protein>
    <submittedName>
        <fullName evidence="1">Uncharacterized protein</fullName>
    </submittedName>
</protein>
<evidence type="ECO:0000313" key="2">
    <source>
        <dbReference type="Proteomes" id="UP000698752"/>
    </source>
</evidence>
<dbReference type="Proteomes" id="UP000698752">
    <property type="component" value="Unassembled WGS sequence"/>
</dbReference>
<proteinExistence type="predicted"/>
<sequence length="68" mass="7881">METPLEVCERHVAEGHVRIRRQLDLIYALEKAGNVGMLHQARLVLGEVMGFQRAAEEQLERERLRKAE</sequence>
<gene>
    <name evidence="1" type="ORF">GXW78_16010</name>
</gene>